<protein>
    <submittedName>
        <fullName evidence="2">Uncharacterized protein</fullName>
    </submittedName>
</protein>
<sequence>MASHHLLTSGVTTHKPVPPSVSKPLPVSLIISSPVLLHQSRPAKRLRVNDDGHSDIPEQIQLKEFDFINKGPGQWRKPYYDQHPVPLEETRQSHFVDHQFSNDYQKEMPLKDLDFARGSVQRLQPCHDHHLCDDFPGSGQPKDINMGHGQRQRHFLDIPPHSDMLIDSQVNRSHGQRQGPFYDPQSNDEYQSQMQFKKLCLHNKRPEHNDLQKEMPVKDFDNRDSESRCRIFHDSQSYDFSKQVQLKDFLNTKQRMRLFGESSLRDNIQYEGYVERDYGSDEEDYHRNCRSDCSEDCKKIGSSDEIIRGEKIRLAPYSSSPVYLSSYSHQEVSSIAVDCEREPQHEVTREMDQGKRLPVLIFDYNYGLPLNYIVEEDIAY</sequence>
<accession>A0ABQ7T2B6</accession>
<proteinExistence type="predicted"/>
<dbReference type="Proteomes" id="UP000826234">
    <property type="component" value="Unassembled WGS sequence"/>
</dbReference>
<organism evidence="2 3">
    <name type="scientific">Phrynosoma platyrhinos</name>
    <name type="common">Desert horned lizard</name>
    <dbReference type="NCBI Taxonomy" id="52577"/>
    <lineage>
        <taxon>Eukaryota</taxon>
        <taxon>Metazoa</taxon>
        <taxon>Chordata</taxon>
        <taxon>Craniata</taxon>
        <taxon>Vertebrata</taxon>
        <taxon>Euteleostomi</taxon>
        <taxon>Lepidosauria</taxon>
        <taxon>Squamata</taxon>
        <taxon>Bifurcata</taxon>
        <taxon>Unidentata</taxon>
        <taxon>Episquamata</taxon>
        <taxon>Toxicofera</taxon>
        <taxon>Iguania</taxon>
        <taxon>Phrynosomatidae</taxon>
        <taxon>Phrynosomatinae</taxon>
        <taxon>Phrynosoma</taxon>
    </lineage>
</organism>
<keyword evidence="3" id="KW-1185">Reference proteome</keyword>
<feature type="region of interest" description="Disordered" evidence="1">
    <location>
        <begin position="1"/>
        <end position="20"/>
    </location>
</feature>
<evidence type="ECO:0000256" key="1">
    <source>
        <dbReference type="SAM" id="MobiDB-lite"/>
    </source>
</evidence>
<reference evidence="2 3" key="1">
    <citation type="journal article" date="2022" name="Gigascience">
        <title>A chromosome-level genome assembly and annotation of the desert horned lizard, Phrynosoma platyrhinos, provides insight into chromosomal rearrangements among reptiles.</title>
        <authorList>
            <person name="Koochekian N."/>
            <person name="Ascanio A."/>
            <person name="Farleigh K."/>
            <person name="Card D.C."/>
            <person name="Schield D.R."/>
            <person name="Castoe T.A."/>
            <person name="Jezkova T."/>
        </authorList>
    </citation>
    <scope>NUCLEOTIDE SEQUENCE [LARGE SCALE GENOMIC DNA]</scope>
    <source>
        <strain evidence="2">NK-2021</strain>
    </source>
</reference>
<evidence type="ECO:0000313" key="3">
    <source>
        <dbReference type="Proteomes" id="UP000826234"/>
    </source>
</evidence>
<gene>
    <name evidence="2" type="ORF">JD844_006579</name>
</gene>
<name>A0ABQ7T2B6_PHRPL</name>
<dbReference type="EMBL" id="JAIPUX010001880">
    <property type="protein sequence ID" value="KAH0623629.1"/>
    <property type="molecule type" value="Genomic_DNA"/>
</dbReference>
<comment type="caution">
    <text evidence="2">The sequence shown here is derived from an EMBL/GenBank/DDBJ whole genome shotgun (WGS) entry which is preliminary data.</text>
</comment>
<evidence type="ECO:0000313" key="2">
    <source>
        <dbReference type="EMBL" id="KAH0623629.1"/>
    </source>
</evidence>